<keyword evidence="3" id="KW-1185">Reference proteome</keyword>
<accession>A0AAQ3PPF6</accession>
<proteinExistence type="predicted"/>
<dbReference type="AlphaFoldDB" id="A0AAQ3PPF6"/>
<evidence type="ECO:0000259" key="1">
    <source>
        <dbReference type="Pfam" id="PF07727"/>
    </source>
</evidence>
<dbReference type="SUPFAM" id="SSF56672">
    <property type="entry name" value="DNA/RNA polymerases"/>
    <property type="match status" value="1"/>
</dbReference>
<dbReference type="InterPro" id="IPR043502">
    <property type="entry name" value="DNA/RNA_pol_sf"/>
</dbReference>
<sequence length="363" mass="41016">MDEEYDALMRNKTWHLVPATGNENVVDCKWVYRIKRKADGSIDRYKARLVAKGFKQRYVSRGWCLRQLDVQNAFLHGVLEEEVYMRQPPGYEQKPSSQYIFFLDNGRIRLQTSSKKRHQTKLLQLNTSSQPNRNGVMIFLLVYVDDIIIASSSTEAAQALRSDLRSDFALKDLGELNYFLGIKIKKNPHGIIMSQEKYAYDIIKRAGMMGCKPLSTPLVVSEKLSIASGTPLGLEDATRFRSIPDLSFPVNKICQFLHAPTTEHWTAVKRILRYVKGTAGYGLKLQKSQSMLVSAFSDADWAGSVDDRRSTSGFCIFLGTNQVSWSARKQATVSRSSTEAEYKAMANVTAEIIWIDFAQGIGL</sequence>
<protein>
    <recommendedName>
        <fullName evidence="1">Reverse transcriptase Ty1/copia-type domain-containing protein</fullName>
    </recommendedName>
</protein>
<evidence type="ECO:0000313" key="3">
    <source>
        <dbReference type="Proteomes" id="UP001341281"/>
    </source>
</evidence>
<evidence type="ECO:0000313" key="2">
    <source>
        <dbReference type="EMBL" id="WVZ50164.1"/>
    </source>
</evidence>
<dbReference type="CDD" id="cd09272">
    <property type="entry name" value="RNase_HI_RT_Ty1"/>
    <property type="match status" value="1"/>
</dbReference>
<feature type="non-terminal residue" evidence="2">
    <location>
        <position position="363"/>
    </location>
</feature>
<gene>
    <name evidence="2" type="ORF">U9M48_001445</name>
</gene>
<dbReference type="PANTHER" id="PTHR11439:SF467">
    <property type="entry name" value="INTEGRASE CATALYTIC DOMAIN-CONTAINING PROTEIN"/>
    <property type="match status" value="1"/>
</dbReference>
<dbReference type="InterPro" id="IPR013103">
    <property type="entry name" value="RVT_2"/>
</dbReference>
<feature type="domain" description="Reverse transcriptase Ty1/copia-type" evidence="1">
    <location>
        <begin position="60"/>
        <end position="219"/>
    </location>
</feature>
<dbReference type="PANTHER" id="PTHR11439">
    <property type="entry name" value="GAG-POL-RELATED RETROTRANSPOSON"/>
    <property type="match status" value="1"/>
</dbReference>
<dbReference type="Proteomes" id="UP001341281">
    <property type="component" value="Chromosome 01"/>
</dbReference>
<dbReference type="Pfam" id="PF07727">
    <property type="entry name" value="RVT_2"/>
    <property type="match status" value="1"/>
</dbReference>
<dbReference type="EMBL" id="CP144745">
    <property type="protein sequence ID" value="WVZ50164.1"/>
    <property type="molecule type" value="Genomic_DNA"/>
</dbReference>
<name>A0AAQ3PPF6_PASNO</name>
<reference evidence="2 3" key="1">
    <citation type="submission" date="2024-02" db="EMBL/GenBank/DDBJ databases">
        <title>High-quality chromosome-scale genome assembly of Pensacola bahiagrass (Paspalum notatum Flugge var. saurae).</title>
        <authorList>
            <person name="Vega J.M."/>
            <person name="Podio M."/>
            <person name="Orjuela J."/>
            <person name="Siena L.A."/>
            <person name="Pessino S.C."/>
            <person name="Combes M.C."/>
            <person name="Mariac C."/>
            <person name="Albertini E."/>
            <person name="Pupilli F."/>
            <person name="Ortiz J.P.A."/>
            <person name="Leblanc O."/>
        </authorList>
    </citation>
    <scope>NUCLEOTIDE SEQUENCE [LARGE SCALE GENOMIC DNA]</scope>
    <source>
        <strain evidence="2">R1</strain>
        <tissue evidence="2">Leaf</tissue>
    </source>
</reference>
<organism evidence="2 3">
    <name type="scientific">Paspalum notatum var. saurae</name>
    <dbReference type="NCBI Taxonomy" id="547442"/>
    <lineage>
        <taxon>Eukaryota</taxon>
        <taxon>Viridiplantae</taxon>
        <taxon>Streptophyta</taxon>
        <taxon>Embryophyta</taxon>
        <taxon>Tracheophyta</taxon>
        <taxon>Spermatophyta</taxon>
        <taxon>Magnoliopsida</taxon>
        <taxon>Liliopsida</taxon>
        <taxon>Poales</taxon>
        <taxon>Poaceae</taxon>
        <taxon>PACMAD clade</taxon>
        <taxon>Panicoideae</taxon>
        <taxon>Andropogonodae</taxon>
        <taxon>Paspaleae</taxon>
        <taxon>Paspalinae</taxon>
        <taxon>Paspalum</taxon>
    </lineage>
</organism>